<accession>A0A9W8GIB1</accession>
<dbReference type="EC" id="3.5.1.6" evidence="4"/>
<evidence type="ECO:0000313" key="5">
    <source>
        <dbReference type="Proteomes" id="UP001151516"/>
    </source>
</evidence>
<feature type="region of interest" description="Disordered" evidence="2">
    <location>
        <begin position="30"/>
        <end position="67"/>
    </location>
</feature>
<feature type="compositionally biased region" description="Low complexity" evidence="2">
    <location>
        <begin position="331"/>
        <end position="343"/>
    </location>
</feature>
<dbReference type="Pfam" id="PF00795">
    <property type="entry name" value="CN_hydrolase"/>
    <property type="match status" value="1"/>
</dbReference>
<proteinExistence type="predicted"/>
<dbReference type="GO" id="GO:0003837">
    <property type="term" value="F:beta-ureidopropionase activity"/>
    <property type="evidence" value="ECO:0007669"/>
    <property type="project" value="UniProtKB-EC"/>
</dbReference>
<dbReference type="Proteomes" id="UP001151516">
    <property type="component" value="Unassembled WGS sequence"/>
</dbReference>
<protein>
    <submittedName>
        <fullName evidence="4">Carbon-nitrogen hydrolase</fullName>
        <ecNumber evidence="4">3.5.1.6</ecNumber>
    </submittedName>
</protein>
<comment type="caution">
    <text evidence="4">The sequence shown here is derived from an EMBL/GenBank/DDBJ whole genome shotgun (WGS) entry which is preliminary data.</text>
</comment>
<dbReference type="SUPFAM" id="SSF57667">
    <property type="entry name" value="beta-beta-alpha zinc fingers"/>
    <property type="match status" value="1"/>
</dbReference>
<organism evidence="4 5">
    <name type="scientific">Coemansia spiralis</name>
    <dbReference type="NCBI Taxonomy" id="417178"/>
    <lineage>
        <taxon>Eukaryota</taxon>
        <taxon>Fungi</taxon>
        <taxon>Fungi incertae sedis</taxon>
        <taxon>Zoopagomycota</taxon>
        <taxon>Kickxellomycotina</taxon>
        <taxon>Kickxellomycetes</taxon>
        <taxon>Kickxellales</taxon>
        <taxon>Kickxellaceae</taxon>
        <taxon>Coemansia</taxon>
    </lineage>
</organism>
<dbReference type="InterPro" id="IPR003010">
    <property type="entry name" value="C-N_Hydrolase"/>
</dbReference>
<feature type="domain" description="CN hydrolase" evidence="3">
    <location>
        <begin position="441"/>
        <end position="694"/>
    </location>
</feature>
<sequence length="716" mass="77715">MPNHTAHSEIEEYSTDGLKLSAAAAHLIEAAKESGVSEEDYDMSEHHHHHHQGNGEEYAGEHEYGDYDMGDADIEHQGGGEYADNVVNTDVGSILATQDNGEEQLLDDEAQQGGEYAYDGEEAMDESGKTQEVDEHGNPLHHQAEMYDDQGAHLYGSAQDDASGIDYSMMAAGAADTSSLTALSHAIASDDARQHAHDEHDEDQQHGEHHHEHDDVADDSPSSHVNGSGQGLATPMRFPPRPLMLDATGGDGGPSMVTPVKRSHPEHSGDGSVASRLKSKVWNWYDIVEDGQRQCRFCLQKYGRLTATTILARHYHNRHDPNPPPVSAQTPSHRPSSSRPQPHLNLSPVHAVYSQAAAAAAVVAAAAAATPDAQATHLFHPQTNGALNNGTTDDLLHSVSEASSQHAAAAYDDSQLIIQEGFSSMMTSPLSRIGLSSSRKALAAVAQFCAQADPQRNLQICVDLITTASRRGARMVFLPESSDFILETRAAQSMAQHAQGLDGSFMKEIQQAAKDNAIWVSIGIHEQQLAEGSLPFNTNAVVSDDGTLVSVYRKLHLFDVNVKDGPRLTESQITARGDRAPDVVDTPMGKLGLAVCYDVRFPEMAQHLRHRGAQLLCYPSAFTEMTGAAHWEVMLRARAIETQTYVFAAAQIGKHNAKRSSYGDAMIVDPWGAVVARCSRNASEPTLATAEVNLNFLDKVRREMPIFSHKRSDVFH</sequence>
<dbReference type="SMART" id="SM00614">
    <property type="entry name" value="ZnF_BED"/>
    <property type="match status" value="1"/>
</dbReference>
<keyword evidence="1 4" id="KW-0378">Hydrolase</keyword>
<feature type="region of interest" description="Disordered" evidence="2">
    <location>
        <begin position="315"/>
        <end position="345"/>
    </location>
</feature>
<dbReference type="CDD" id="cd07572">
    <property type="entry name" value="nit"/>
    <property type="match status" value="1"/>
</dbReference>
<dbReference type="InterPro" id="IPR036236">
    <property type="entry name" value="Znf_C2H2_sf"/>
</dbReference>
<dbReference type="EMBL" id="JANBTX010000204">
    <property type="protein sequence ID" value="KAJ2684535.1"/>
    <property type="molecule type" value="Genomic_DNA"/>
</dbReference>
<dbReference type="PROSITE" id="PS50263">
    <property type="entry name" value="CN_HYDROLASE"/>
    <property type="match status" value="1"/>
</dbReference>
<evidence type="ECO:0000256" key="1">
    <source>
        <dbReference type="ARBA" id="ARBA00022801"/>
    </source>
</evidence>
<dbReference type="SUPFAM" id="SSF56317">
    <property type="entry name" value="Carbon-nitrogen hydrolase"/>
    <property type="match status" value="1"/>
</dbReference>
<dbReference type="OrthoDB" id="10250282at2759"/>
<keyword evidence="5" id="KW-1185">Reference proteome</keyword>
<dbReference type="InterPro" id="IPR045254">
    <property type="entry name" value="Nit1/2_C-N_Hydrolase"/>
</dbReference>
<dbReference type="PROSITE" id="PS01227">
    <property type="entry name" value="UPF0012"/>
    <property type="match status" value="1"/>
</dbReference>
<feature type="region of interest" description="Disordered" evidence="2">
    <location>
        <begin position="189"/>
        <end position="273"/>
    </location>
</feature>
<name>A0A9W8GIB1_9FUNG</name>
<dbReference type="Gene3D" id="3.60.110.10">
    <property type="entry name" value="Carbon-nitrogen hydrolase"/>
    <property type="match status" value="1"/>
</dbReference>
<dbReference type="AlphaFoldDB" id="A0A9W8GIB1"/>
<evidence type="ECO:0000313" key="4">
    <source>
        <dbReference type="EMBL" id="KAJ2684535.1"/>
    </source>
</evidence>
<dbReference type="PANTHER" id="PTHR23088:SF27">
    <property type="entry name" value="DEAMINATED GLUTATHIONE AMIDASE"/>
    <property type="match status" value="1"/>
</dbReference>
<dbReference type="PANTHER" id="PTHR23088">
    <property type="entry name" value="NITRILASE-RELATED"/>
    <property type="match status" value="1"/>
</dbReference>
<gene>
    <name evidence="4" type="primary">NIT2</name>
    <name evidence="4" type="ORF">IWW39_004851</name>
</gene>
<reference evidence="4" key="1">
    <citation type="submission" date="2022-07" db="EMBL/GenBank/DDBJ databases">
        <title>Phylogenomic reconstructions and comparative analyses of Kickxellomycotina fungi.</title>
        <authorList>
            <person name="Reynolds N.K."/>
            <person name="Stajich J.E."/>
            <person name="Barry K."/>
            <person name="Grigoriev I.V."/>
            <person name="Crous P."/>
            <person name="Smith M.E."/>
        </authorList>
    </citation>
    <scope>NUCLEOTIDE SEQUENCE</scope>
    <source>
        <strain evidence="4">CBS 109367</strain>
    </source>
</reference>
<evidence type="ECO:0000259" key="3">
    <source>
        <dbReference type="PROSITE" id="PS50263"/>
    </source>
</evidence>
<dbReference type="InterPro" id="IPR036526">
    <property type="entry name" value="C-N_Hydrolase_sf"/>
</dbReference>
<dbReference type="InterPro" id="IPR001110">
    <property type="entry name" value="UPF0012_CS"/>
</dbReference>
<evidence type="ECO:0000256" key="2">
    <source>
        <dbReference type="SAM" id="MobiDB-lite"/>
    </source>
</evidence>
<feature type="compositionally biased region" description="Basic and acidic residues" evidence="2">
    <location>
        <begin position="189"/>
        <end position="214"/>
    </location>
</feature>